<evidence type="ECO:0000313" key="3">
    <source>
        <dbReference type="Proteomes" id="UP000011761"/>
    </source>
</evidence>
<dbReference type="GO" id="GO:0008154">
    <property type="term" value="P:actin polymerization or depolymerization"/>
    <property type="evidence" value="ECO:0007669"/>
    <property type="project" value="TreeGrafter"/>
</dbReference>
<evidence type="ECO:0000259" key="1">
    <source>
        <dbReference type="Pfam" id="PF25480"/>
    </source>
</evidence>
<dbReference type="EMBL" id="KB445562">
    <property type="protein sequence ID" value="EMC92288.1"/>
    <property type="molecule type" value="Genomic_DNA"/>
</dbReference>
<dbReference type="SUPFAM" id="SSF82754">
    <property type="entry name" value="C-terminal, gelsolin-like domain of Sec23/24"/>
    <property type="match status" value="1"/>
</dbReference>
<evidence type="ECO:0000313" key="2">
    <source>
        <dbReference type="EMBL" id="EMC92288.1"/>
    </source>
</evidence>
<dbReference type="GO" id="GO:0015629">
    <property type="term" value="C:actin cytoskeleton"/>
    <property type="evidence" value="ECO:0007669"/>
    <property type="project" value="TreeGrafter"/>
</dbReference>
<dbReference type="InterPro" id="IPR007122">
    <property type="entry name" value="Villin/Gelsolin"/>
</dbReference>
<dbReference type="SUPFAM" id="SSF55753">
    <property type="entry name" value="Actin depolymerizing proteins"/>
    <property type="match status" value="2"/>
</dbReference>
<feature type="domain" description="DUF7904" evidence="1">
    <location>
        <begin position="1"/>
        <end position="75"/>
    </location>
</feature>
<feature type="non-terminal residue" evidence="2">
    <location>
        <position position="1"/>
    </location>
</feature>
<gene>
    <name evidence="2" type="ORF">BAUCODRAFT_77772</name>
</gene>
<accession>M2MLL5</accession>
<dbReference type="GO" id="GO:0051015">
    <property type="term" value="F:actin filament binding"/>
    <property type="evidence" value="ECO:0007669"/>
    <property type="project" value="InterPro"/>
</dbReference>
<dbReference type="GO" id="GO:0005546">
    <property type="term" value="F:phosphatidylinositol-4,5-bisphosphate binding"/>
    <property type="evidence" value="ECO:0007669"/>
    <property type="project" value="TreeGrafter"/>
</dbReference>
<proteinExistence type="predicted"/>
<dbReference type="SMART" id="SM00262">
    <property type="entry name" value="GEL"/>
    <property type="match status" value="1"/>
</dbReference>
<dbReference type="AlphaFoldDB" id="M2MLL5"/>
<reference evidence="2 3" key="1">
    <citation type="journal article" date="2012" name="PLoS Pathog.">
        <title>Diverse lifestyles and strategies of plant pathogenesis encoded in the genomes of eighteen Dothideomycetes fungi.</title>
        <authorList>
            <person name="Ohm R.A."/>
            <person name="Feau N."/>
            <person name="Henrissat B."/>
            <person name="Schoch C.L."/>
            <person name="Horwitz B.A."/>
            <person name="Barry K.W."/>
            <person name="Condon B.J."/>
            <person name="Copeland A.C."/>
            <person name="Dhillon B."/>
            <person name="Glaser F."/>
            <person name="Hesse C.N."/>
            <person name="Kosti I."/>
            <person name="LaButti K."/>
            <person name="Lindquist E.A."/>
            <person name="Lucas S."/>
            <person name="Salamov A.A."/>
            <person name="Bradshaw R.E."/>
            <person name="Ciuffetti L."/>
            <person name="Hamelin R.C."/>
            <person name="Kema G.H.J."/>
            <person name="Lawrence C."/>
            <person name="Scott J.A."/>
            <person name="Spatafora J.W."/>
            <person name="Turgeon B.G."/>
            <person name="de Wit P.J.G.M."/>
            <person name="Zhong S."/>
            <person name="Goodwin S.B."/>
            <person name="Grigoriev I.V."/>
        </authorList>
    </citation>
    <scope>NUCLEOTIDE SEQUENCE [LARGE SCALE GENOMIC DNA]</scope>
    <source>
        <strain evidence="2 3">UAMH 10762</strain>
    </source>
</reference>
<name>M2MLL5_BAUPA</name>
<dbReference type="Gene3D" id="3.40.20.10">
    <property type="entry name" value="Severin"/>
    <property type="match status" value="3"/>
</dbReference>
<protein>
    <recommendedName>
        <fullName evidence="1">DUF7904 domain-containing protein</fullName>
    </recommendedName>
</protein>
<dbReference type="InterPro" id="IPR036180">
    <property type="entry name" value="Gelsolin-like_dom_sf"/>
</dbReference>
<dbReference type="PANTHER" id="PTHR11977:SF133">
    <property type="entry name" value="DUF4045 DOMAIN-CONTAINING PROTEIN"/>
    <property type="match status" value="1"/>
</dbReference>
<dbReference type="RefSeq" id="XP_007680468.1">
    <property type="nucleotide sequence ID" value="XM_007682278.1"/>
</dbReference>
<dbReference type="HOGENOM" id="CLU_046899_0_0_1"/>
<sequence>VYVSSHTFANAAGVRKAEVFIWSGSASTDSGIASAQLAAKRVLRESGASAPVTIRQGYETSPFLQALGGVVITRRGAPEGASKQYILCGRKHLGHIVFDEVDFGVQSLCAGFTYIISYPVTVHRTKLYLWKGSAWSTEEIGAARLVGMDLSESGEMIEVDHGAEFPSFLKIFGADTEKTSISKSTHTWDCKAQALDGYFPSLFRVQQIEQKVGYFSGLFRRPSWQSRSPSPSPIREDTKMELKRIIPFTQQDLEAEGIYILNAYGQIFVLYGPLFPSQTTNARNTMLGYALLSASNIAKNRFVETAPRALVLTAGIPQEFKMLFRHWDEGRGLWGTGGLMAGSLAHGGAEVTTMPLDVVTEAVCLR</sequence>
<dbReference type="GeneID" id="19117124"/>
<dbReference type="KEGG" id="bcom:BAUCODRAFT_77772"/>
<dbReference type="GO" id="GO:0005737">
    <property type="term" value="C:cytoplasm"/>
    <property type="evidence" value="ECO:0007669"/>
    <property type="project" value="TreeGrafter"/>
</dbReference>
<dbReference type="PANTHER" id="PTHR11977">
    <property type="entry name" value="VILLIN"/>
    <property type="match status" value="1"/>
</dbReference>
<dbReference type="OrthoDB" id="6375767at2759"/>
<dbReference type="Proteomes" id="UP000011761">
    <property type="component" value="Unassembled WGS sequence"/>
</dbReference>
<dbReference type="GO" id="GO:0051014">
    <property type="term" value="P:actin filament severing"/>
    <property type="evidence" value="ECO:0007669"/>
    <property type="project" value="TreeGrafter"/>
</dbReference>
<dbReference type="Pfam" id="PF25480">
    <property type="entry name" value="DUF7904"/>
    <property type="match status" value="1"/>
</dbReference>
<dbReference type="InterPro" id="IPR029006">
    <property type="entry name" value="ADF-H/Gelsolin-like_dom_sf"/>
</dbReference>
<dbReference type="OMA" id="SKSTHTW"/>
<organism evidence="2 3">
    <name type="scientific">Baudoinia panamericana (strain UAMH 10762)</name>
    <name type="common">Angels' share fungus</name>
    <name type="synonym">Baudoinia compniacensis (strain UAMH 10762)</name>
    <dbReference type="NCBI Taxonomy" id="717646"/>
    <lineage>
        <taxon>Eukaryota</taxon>
        <taxon>Fungi</taxon>
        <taxon>Dikarya</taxon>
        <taxon>Ascomycota</taxon>
        <taxon>Pezizomycotina</taxon>
        <taxon>Dothideomycetes</taxon>
        <taxon>Dothideomycetidae</taxon>
        <taxon>Mycosphaerellales</taxon>
        <taxon>Teratosphaeriaceae</taxon>
        <taxon>Baudoinia</taxon>
    </lineage>
</organism>
<dbReference type="STRING" id="717646.M2MLL5"/>
<dbReference type="eggNOG" id="KOG0443">
    <property type="taxonomic scope" value="Eukaryota"/>
</dbReference>
<keyword evidence="3" id="KW-1185">Reference proteome</keyword>
<dbReference type="GO" id="GO:0051016">
    <property type="term" value="P:barbed-end actin filament capping"/>
    <property type="evidence" value="ECO:0007669"/>
    <property type="project" value="TreeGrafter"/>
</dbReference>
<dbReference type="InterPro" id="IPR057226">
    <property type="entry name" value="DUF7904"/>
</dbReference>